<reference evidence="1" key="1">
    <citation type="submission" date="2020-04" db="EMBL/GenBank/DDBJ databases">
        <authorList>
            <person name="Chiriac C."/>
            <person name="Salcher M."/>
            <person name="Ghai R."/>
            <person name="Kavagutti S V."/>
        </authorList>
    </citation>
    <scope>NUCLEOTIDE SEQUENCE</scope>
</reference>
<name>A0A6J5NKC5_9CAUD</name>
<sequence length="71" mass="8068">MTAITIGKKREYWVNFNVENGGKAISGIRVEISRAMEKDINSKFAINLCDDPLYPALHRYVMDNPPKGELQ</sequence>
<dbReference type="EMBL" id="LR796657">
    <property type="protein sequence ID" value="CAB4157911.1"/>
    <property type="molecule type" value="Genomic_DNA"/>
</dbReference>
<gene>
    <name evidence="1" type="ORF">UFOVP681_54</name>
</gene>
<organism evidence="1">
    <name type="scientific">uncultured Caudovirales phage</name>
    <dbReference type="NCBI Taxonomy" id="2100421"/>
    <lineage>
        <taxon>Viruses</taxon>
        <taxon>Duplodnaviria</taxon>
        <taxon>Heunggongvirae</taxon>
        <taxon>Uroviricota</taxon>
        <taxon>Caudoviricetes</taxon>
        <taxon>Peduoviridae</taxon>
        <taxon>Maltschvirus</taxon>
        <taxon>Maltschvirus maltsch</taxon>
    </lineage>
</organism>
<protein>
    <submittedName>
        <fullName evidence="1">Uncharacterized protein</fullName>
    </submittedName>
</protein>
<accession>A0A6J5NKC5</accession>
<proteinExistence type="predicted"/>
<evidence type="ECO:0000313" key="1">
    <source>
        <dbReference type="EMBL" id="CAB4157911.1"/>
    </source>
</evidence>